<reference evidence="2" key="1">
    <citation type="journal article" date="2021" name="Proc. Natl. Acad. Sci. U.S.A.">
        <title>A Catalog of Tens of Thousands of Viruses from Human Metagenomes Reveals Hidden Associations with Chronic Diseases.</title>
        <authorList>
            <person name="Tisza M.J."/>
            <person name="Buck C.B."/>
        </authorList>
    </citation>
    <scope>NUCLEOTIDE SEQUENCE</scope>
    <source>
        <strain evidence="2">CtrG012</strain>
    </source>
</reference>
<sequence>MFEVIIHNKTENKYYAPAVFDGAKIEWTISGAPGKFTFTVYKDEALKFVEGDTVQVKVGDKAVFFGFIFVKKRNKDHSIDVTAYDQLRYLKNKESWQYKNMTATQVIQRLAEYFQLKVGTLADTKFVIDKRVEDNATLFDIIQGALDITLVNTKEVYVLYDDFQKLMLSKPIDMVVPILIDNETAEDFDYESSIDKDTYNLVKLVVEDKQAAGEGKRKEFYAPMSPDEFAKSKEKDQWGVLQYYEKLQKNIQNPQERANQMLEFYNVVRKKLDIKGAAGDIRVRAGSMIYVKLNLGDVELAHKVLVTKVVHTFSNRVHLMDLTLKGGVINDQ</sequence>
<dbReference type="EMBL" id="BK014857">
    <property type="protein sequence ID" value="DAD79063.1"/>
    <property type="molecule type" value="Genomic_DNA"/>
</dbReference>
<evidence type="ECO:0000313" key="2">
    <source>
        <dbReference type="EMBL" id="DAD79063.1"/>
    </source>
</evidence>
<proteinExistence type="predicted"/>
<protein>
    <submittedName>
        <fullName evidence="2">43 kDa tail protein</fullName>
    </submittedName>
</protein>
<dbReference type="Pfam" id="PF24032">
    <property type="entry name" value="YQBQ"/>
    <property type="match status" value="1"/>
</dbReference>
<dbReference type="InterPro" id="IPR056937">
    <property type="entry name" value="YqbQ/XkdQ"/>
</dbReference>
<organism evidence="2">
    <name type="scientific">Siphoviridae sp. ctrG012</name>
    <dbReference type="NCBI Taxonomy" id="2826475"/>
    <lineage>
        <taxon>Viruses</taxon>
        <taxon>Duplodnaviria</taxon>
        <taxon>Heunggongvirae</taxon>
        <taxon>Uroviricota</taxon>
        <taxon>Caudoviricetes</taxon>
    </lineage>
</organism>
<dbReference type="SUPFAM" id="SSF69279">
    <property type="entry name" value="Phage tail proteins"/>
    <property type="match status" value="1"/>
</dbReference>
<feature type="domain" description="YqbQ/XkdQ" evidence="1">
    <location>
        <begin position="25"/>
        <end position="325"/>
    </location>
</feature>
<accession>A0A8S5MAF4</accession>
<name>A0A8S5MAF4_9CAUD</name>
<evidence type="ECO:0000259" key="1">
    <source>
        <dbReference type="Pfam" id="PF24032"/>
    </source>
</evidence>